<organism evidence="1 2">
    <name type="scientific">Panagrolaimus sp. PS1159</name>
    <dbReference type="NCBI Taxonomy" id="55785"/>
    <lineage>
        <taxon>Eukaryota</taxon>
        <taxon>Metazoa</taxon>
        <taxon>Ecdysozoa</taxon>
        <taxon>Nematoda</taxon>
        <taxon>Chromadorea</taxon>
        <taxon>Rhabditida</taxon>
        <taxon>Tylenchina</taxon>
        <taxon>Panagrolaimomorpha</taxon>
        <taxon>Panagrolaimoidea</taxon>
        <taxon>Panagrolaimidae</taxon>
        <taxon>Panagrolaimus</taxon>
    </lineage>
</organism>
<dbReference type="WBParaSite" id="PS1159_v2.g12617.t1">
    <property type="protein sequence ID" value="PS1159_v2.g12617.t1"/>
    <property type="gene ID" value="PS1159_v2.g12617"/>
</dbReference>
<sequence>MRAMNGRLQIIRSPLMRNTFGRHNEQKRQHHHHHRQRLDSDQLPKMVQFDESSDSYRCFCSCFHVKTGAFCIAGIELFLLLFYFLNSLLIMLQQKDGYGQETGFFSSDYVYVAFLITSIASGIALTTILLMIVGITRNTAAFLVPHLFVQGLSILCFLGLIIIGIIAFITDSSIFYRLLNAAPFSEFPGQITVALPVHAQIRIYVIFFMYIISFFLEAWFIVIIYNCNRYFTERKKYMSYCLAYSTPLKTLNSAR</sequence>
<protein>
    <submittedName>
        <fullName evidence="2">Lysosomal-associated transmembrane protein 4B</fullName>
    </submittedName>
</protein>
<proteinExistence type="predicted"/>
<accession>A0AC35F370</accession>
<dbReference type="Proteomes" id="UP000887580">
    <property type="component" value="Unplaced"/>
</dbReference>
<name>A0AC35F370_9BILA</name>
<reference evidence="2" key="1">
    <citation type="submission" date="2022-11" db="UniProtKB">
        <authorList>
            <consortium name="WormBaseParasite"/>
        </authorList>
    </citation>
    <scope>IDENTIFICATION</scope>
</reference>
<evidence type="ECO:0000313" key="1">
    <source>
        <dbReference type="Proteomes" id="UP000887580"/>
    </source>
</evidence>
<evidence type="ECO:0000313" key="2">
    <source>
        <dbReference type="WBParaSite" id="PS1159_v2.g12617.t1"/>
    </source>
</evidence>